<evidence type="ECO:0000256" key="2">
    <source>
        <dbReference type="ARBA" id="ARBA00023043"/>
    </source>
</evidence>
<dbReference type="PANTHER" id="PTHR24198:SF165">
    <property type="entry name" value="ANKYRIN REPEAT-CONTAINING PROTEIN-RELATED"/>
    <property type="match status" value="1"/>
</dbReference>
<evidence type="ECO:0000313" key="5">
    <source>
        <dbReference type="EMBL" id="KAK8881580.1"/>
    </source>
</evidence>
<dbReference type="SMART" id="SM00248">
    <property type="entry name" value="ANK"/>
    <property type="match status" value="5"/>
</dbReference>
<feature type="repeat" description="ANK" evidence="3">
    <location>
        <begin position="699"/>
        <end position="731"/>
    </location>
</feature>
<keyword evidence="2 3" id="KW-0040">ANK repeat</keyword>
<reference evidence="5 6" key="1">
    <citation type="submission" date="2024-04" db="EMBL/GenBank/DDBJ databases">
        <title>Tritrichomonas musculus Genome.</title>
        <authorList>
            <person name="Alves-Ferreira E."/>
            <person name="Grigg M."/>
            <person name="Lorenzi H."/>
            <person name="Galac M."/>
        </authorList>
    </citation>
    <scope>NUCLEOTIDE SEQUENCE [LARGE SCALE GENOMIC DNA]</scope>
    <source>
        <strain evidence="5 6">EAF2021</strain>
    </source>
</reference>
<feature type="domain" description="BTB" evidence="4">
    <location>
        <begin position="68"/>
        <end position="168"/>
    </location>
</feature>
<accession>A0ABR2JRN2</accession>
<dbReference type="Gene3D" id="3.30.710.10">
    <property type="entry name" value="Potassium Channel Kv1.1, Chain A"/>
    <property type="match status" value="1"/>
</dbReference>
<dbReference type="Proteomes" id="UP001470230">
    <property type="component" value="Unassembled WGS sequence"/>
</dbReference>
<evidence type="ECO:0000259" key="4">
    <source>
        <dbReference type="Pfam" id="PF00651"/>
    </source>
</evidence>
<keyword evidence="6" id="KW-1185">Reference proteome</keyword>
<dbReference type="PANTHER" id="PTHR24198">
    <property type="entry name" value="ANKYRIN REPEAT AND PROTEIN KINASE DOMAIN-CONTAINING PROTEIN"/>
    <property type="match status" value="1"/>
</dbReference>
<protein>
    <recommendedName>
        <fullName evidence="4">BTB domain-containing protein</fullName>
    </recommendedName>
</protein>
<gene>
    <name evidence="5" type="ORF">M9Y10_004324</name>
</gene>
<name>A0ABR2JRN2_9EUKA</name>
<dbReference type="Pfam" id="PF12796">
    <property type="entry name" value="Ank_2"/>
    <property type="match status" value="1"/>
</dbReference>
<organism evidence="5 6">
    <name type="scientific">Tritrichomonas musculus</name>
    <dbReference type="NCBI Taxonomy" id="1915356"/>
    <lineage>
        <taxon>Eukaryota</taxon>
        <taxon>Metamonada</taxon>
        <taxon>Parabasalia</taxon>
        <taxon>Tritrichomonadida</taxon>
        <taxon>Tritrichomonadidae</taxon>
        <taxon>Tritrichomonas</taxon>
    </lineage>
</organism>
<evidence type="ECO:0000256" key="1">
    <source>
        <dbReference type="ARBA" id="ARBA00022737"/>
    </source>
</evidence>
<proteinExistence type="predicted"/>
<dbReference type="InterPro" id="IPR002110">
    <property type="entry name" value="Ankyrin_rpt"/>
</dbReference>
<dbReference type="Pfam" id="PF00651">
    <property type="entry name" value="BTB"/>
    <property type="match status" value="1"/>
</dbReference>
<dbReference type="Gene3D" id="1.25.40.20">
    <property type="entry name" value="Ankyrin repeat-containing domain"/>
    <property type="match status" value="2"/>
</dbReference>
<dbReference type="SUPFAM" id="SSF48403">
    <property type="entry name" value="Ankyrin repeat"/>
    <property type="match status" value="1"/>
</dbReference>
<keyword evidence="1" id="KW-0677">Repeat</keyword>
<sequence length="799" mass="91937">MSSIKSIREFIEKHGGGIDRPIKLAKNSLPYRNKLIPEFNISFNLDIKFNQFNVLKSSPLISRLVENVDLSCGDKIYQVNKYILSSLIPDFHNQFTKNLQLTEYTIDVSKLEFEDPYDLNNAMSLFTNLLSCKSITLTIENANELLKISKSLQVNQLTSFLTNFIQNSSNNIEKINPFLDYINEYNTLLLLLLDLTDENFETSLSSFLSTDFSKFDKSLILNLVEVASNSRPYSNELLVNFCKEIQKELKTTDLFDEIARDNIFFLYLLFTNSIINKENLLRSISQETPELFLWFSPELEKYDKNFYYDLLKKFQFSFNQYQKKPVKKGKIKEQPEINISSNFESFISNIGKFYESDWKMLKEMRESGANSSEIAVCIRSDDLDTLQDLLKMENLDQKITPTIFERCHFLKSNHVQLIEYAAFFGAVNCFKYLLSSTNNLYSSLKYAVAGGCIEIIRICENSNCNMVNGIASAIQFSQNEIFEWIFDSFDCLDSNPSKTPEVNGYYFDLDFNLGYTELSFKYGNLFALNWFIEKGFEISDHCLILAAKSGNILLTKLYFALGFSPKDTDCLFFAIENGHANVLKFILEKSIENFRKTPMPNFLFNAIQLGYPKVLEVLIDSDLFDINSAQRYIYPIQNLKEDNSNNNNNKSQFAYNEKEEDLSYNDDYDDYDNYDDVIEIKKPTNFFAVKDKNDDDNGDKDTPLIAAARKGNLDVLKVLLKKKDIINFNSVNKDGMTPLMIAAENGFDKIVKELVSIKEVDLDIKKGTLTAGKIASNKGYFKIGSLLMTEQRKRARSSS</sequence>
<dbReference type="InterPro" id="IPR000210">
    <property type="entry name" value="BTB/POZ_dom"/>
</dbReference>
<dbReference type="PROSITE" id="PS50088">
    <property type="entry name" value="ANK_REPEAT"/>
    <property type="match status" value="1"/>
</dbReference>
<evidence type="ECO:0000256" key="3">
    <source>
        <dbReference type="PROSITE-ProRule" id="PRU00023"/>
    </source>
</evidence>
<evidence type="ECO:0000313" key="6">
    <source>
        <dbReference type="Proteomes" id="UP001470230"/>
    </source>
</evidence>
<dbReference type="InterPro" id="IPR011333">
    <property type="entry name" value="SKP1/BTB/POZ_sf"/>
</dbReference>
<dbReference type="InterPro" id="IPR036770">
    <property type="entry name" value="Ankyrin_rpt-contain_sf"/>
</dbReference>
<dbReference type="EMBL" id="JAPFFF010000010">
    <property type="protein sequence ID" value="KAK8881580.1"/>
    <property type="molecule type" value="Genomic_DNA"/>
</dbReference>
<comment type="caution">
    <text evidence="5">The sequence shown here is derived from an EMBL/GenBank/DDBJ whole genome shotgun (WGS) entry which is preliminary data.</text>
</comment>
<dbReference type="SUPFAM" id="SSF54695">
    <property type="entry name" value="POZ domain"/>
    <property type="match status" value="1"/>
</dbReference>